<dbReference type="AlphaFoldDB" id="A0ABD5NRD6"/>
<dbReference type="RefSeq" id="WP_382274609.1">
    <property type="nucleotide sequence ID" value="NZ_JBHSAQ010000013.1"/>
</dbReference>
<gene>
    <name evidence="2" type="ORF">ACFOUR_14560</name>
</gene>
<keyword evidence="2" id="KW-0240">DNA-directed RNA polymerase</keyword>
<dbReference type="Proteomes" id="UP001595846">
    <property type="component" value="Unassembled WGS sequence"/>
</dbReference>
<dbReference type="GO" id="GO:0000428">
    <property type="term" value="C:DNA-directed RNA polymerase complex"/>
    <property type="evidence" value="ECO:0007669"/>
    <property type="project" value="UniProtKB-KW"/>
</dbReference>
<comment type="caution">
    <text evidence="2">The sequence shown here is derived from an EMBL/GenBank/DDBJ whole genome shotgun (WGS) entry which is preliminary data.</text>
</comment>
<name>A0ABD5NRD6_9EURY</name>
<feature type="compositionally biased region" description="Basic and acidic residues" evidence="1">
    <location>
        <begin position="20"/>
        <end position="34"/>
    </location>
</feature>
<keyword evidence="2" id="KW-0804">Transcription</keyword>
<feature type="compositionally biased region" description="Basic and acidic residues" evidence="1">
    <location>
        <begin position="243"/>
        <end position="262"/>
    </location>
</feature>
<evidence type="ECO:0000313" key="3">
    <source>
        <dbReference type="Proteomes" id="UP001595846"/>
    </source>
</evidence>
<feature type="region of interest" description="Disordered" evidence="1">
    <location>
        <begin position="1"/>
        <end position="53"/>
    </location>
</feature>
<sequence length="262" mass="29270">MTDGPPPGADPPFDESGDPGTERDERSVSLRRGDGWSGGARPVSARPGDGSLSRLEAVKDERTRRWDVTTPSATLIGRPDRPADEVGETVRRLHEERHPAMAGHSARMHRLEKVRIAHALCNACSLSHWERDRVLGIVAELDLTAFGSRRAIPTVSLVVVQYVVDHERRRQLGLHDREWVGERSPDELEALYDRFESITEDPRFRDLMDVHGLDTTAINRLDRILQAQLDEQDLHGAAFGRAPHRDPNLPAMGDRRAAEGEA</sequence>
<protein>
    <submittedName>
        <fullName evidence="2">DNA-directed RNA polymerase subunit epsilon</fullName>
    </submittedName>
</protein>
<evidence type="ECO:0000256" key="1">
    <source>
        <dbReference type="SAM" id="MobiDB-lite"/>
    </source>
</evidence>
<feature type="compositionally biased region" description="Pro residues" evidence="1">
    <location>
        <begin position="1"/>
        <end position="10"/>
    </location>
</feature>
<organism evidence="2 3">
    <name type="scientific">Halovivax cerinus</name>
    <dbReference type="NCBI Taxonomy" id="1487865"/>
    <lineage>
        <taxon>Archaea</taxon>
        <taxon>Methanobacteriati</taxon>
        <taxon>Methanobacteriota</taxon>
        <taxon>Stenosarchaea group</taxon>
        <taxon>Halobacteria</taxon>
        <taxon>Halobacteriales</taxon>
        <taxon>Natrialbaceae</taxon>
        <taxon>Halovivax</taxon>
    </lineage>
</organism>
<dbReference type="EMBL" id="JBHSAQ010000013">
    <property type="protein sequence ID" value="MFC3959582.1"/>
    <property type="molecule type" value="Genomic_DNA"/>
</dbReference>
<reference evidence="2 3" key="1">
    <citation type="journal article" date="2019" name="Int. J. Syst. Evol. Microbiol.">
        <title>The Global Catalogue of Microorganisms (GCM) 10K type strain sequencing project: providing services to taxonomists for standard genome sequencing and annotation.</title>
        <authorList>
            <consortium name="The Broad Institute Genomics Platform"/>
            <consortium name="The Broad Institute Genome Sequencing Center for Infectious Disease"/>
            <person name="Wu L."/>
            <person name="Ma J."/>
        </authorList>
    </citation>
    <scope>NUCLEOTIDE SEQUENCE [LARGE SCALE GENOMIC DNA]</scope>
    <source>
        <strain evidence="2 3">IBRC-M 10256</strain>
    </source>
</reference>
<evidence type="ECO:0000313" key="2">
    <source>
        <dbReference type="EMBL" id="MFC3959582.1"/>
    </source>
</evidence>
<proteinExistence type="predicted"/>
<keyword evidence="3" id="KW-1185">Reference proteome</keyword>
<feature type="region of interest" description="Disordered" evidence="1">
    <location>
        <begin position="238"/>
        <end position="262"/>
    </location>
</feature>
<accession>A0ABD5NRD6</accession>